<dbReference type="Pfam" id="PF22041">
    <property type="entry name" value="GST_C_7"/>
    <property type="match status" value="1"/>
</dbReference>
<dbReference type="OrthoDB" id="4951845at2759"/>
<dbReference type="CDD" id="cd00299">
    <property type="entry name" value="GST_C_family"/>
    <property type="match status" value="1"/>
</dbReference>
<dbReference type="EMBL" id="KV878127">
    <property type="protein sequence ID" value="OJI99756.1"/>
    <property type="molecule type" value="Genomic_DNA"/>
</dbReference>
<dbReference type="Pfam" id="PF13409">
    <property type="entry name" value="GST_N_2"/>
    <property type="match status" value="1"/>
</dbReference>
<evidence type="ECO:0000313" key="3">
    <source>
        <dbReference type="Proteomes" id="UP000184073"/>
    </source>
</evidence>
<dbReference type="PROSITE" id="PS50404">
    <property type="entry name" value="GST_NTER"/>
    <property type="match status" value="1"/>
</dbReference>
<dbReference type="Gene3D" id="1.20.1050.10">
    <property type="match status" value="1"/>
</dbReference>
<evidence type="ECO:0000313" key="2">
    <source>
        <dbReference type="EMBL" id="OJI99756.1"/>
    </source>
</evidence>
<evidence type="ECO:0000259" key="1">
    <source>
        <dbReference type="PROSITE" id="PS50404"/>
    </source>
</evidence>
<dbReference type="SUPFAM" id="SSF52833">
    <property type="entry name" value="Thioredoxin-like"/>
    <property type="match status" value="1"/>
</dbReference>
<dbReference type="InterPro" id="IPR036282">
    <property type="entry name" value="Glutathione-S-Trfase_C_sf"/>
</dbReference>
<organism evidence="2 3">
    <name type="scientific">Aspergillus versicolor CBS 583.65</name>
    <dbReference type="NCBI Taxonomy" id="1036611"/>
    <lineage>
        <taxon>Eukaryota</taxon>
        <taxon>Fungi</taxon>
        <taxon>Dikarya</taxon>
        <taxon>Ascomycota</taxon>
        <taxon>Pezizomycotina</taxon>
        <taxon>Eurotiomycetes</taxon>
        <taxon>Eurotiomycetidae</taxon>
        <taxon>Eurotiales</taxon>
        <taxon>Aspergillaceae</taxon>
        <taxon>Aspergillus</taxon>
        <taxon>Aspergillus subgen. Nidulantes</taxon>
    </lineage>
</organism>
<dbReference type="RefSeq" id="XP_040665519.1">
    <property type="nucleotide sequence ID" value="XM_040806367.1"/>
</dbReference>
<keyword evidence="3" id="KW-1185">Reference proteome</keyword>
<dbReference type="Gene3D" id="3.40.30.10">
    <property type="entry name" value="Glutaredoxin"/>
    <property type="match status" value="1"/>
</dbReference>
<dbReference type="InterPro" id="IPR054416">
    <property type="entry name" value="GST_UstS-like_C"/>
</dbReference>
<proteinExistence type="predicted"/>
<dbReference type="GeneID" id="63721878"/>
<protein>
    <recommendedName>
        <fullName evidence="1">GST N-terminal domain-containing protein</fullName>
    </recommendedName>
</protein>
<dbReference type="VEuPathDB" id="FungiDB:ASPVEDRAFT_126403"/>
<reference evidence="3" key="1">
    <citation type="journal article" date="2017" name="Genome Biol.">
        <title>Comparative genomics reveals high biological diversity and specific adaptations in the industrially and medically important fungal genus Aspergillus.</title>
        <authorList>
            <person name="de Vries R.P."/>
            <person name="Riley R."/>
            <person name="Wiebenga A."/>
            <person name="Aguilar-Osorio G."/>
            <person name="Amillis S."/>
            <person name="Uchima C.A."/>
            <person name="Anderluh G."/>
            <person name="Asadollahi M."/>
            <person name="Askin M."/>
            <person name="Barry K."/>
            <person name="Battaglia E."/>
            <person name="Bayram O."/>
            <person name="Benocci T."/>
            <person name="Braus-Stromeyer S.A."/>
            <person name="Caldana C."/>
            <person name="Canovas D."/>
            <person name="Cerqueira G.C."/>
            <person name="Chen F."/>
            <person name="Chen W."/>
            <person name="Choi C."/>
            <person name="Clum A."/>
            <person name="Dos Santos R.A."/>
            <person name="Damasio A.R."/>
            <person name="Diallinas G."/>
            <person name="Emri T."/>
            <person name="Fekete E."/>
            <person name="Flipphi M."/>
            <person name="Freyberg S."/>
            <person name="Gallo A."/>
            <person name="Gournas C."/>
            <person name="Habgood R."/>
            <person name="Hainaut M."/>
            <person name="Harispe M.L."/>
            <person name="Henrissat B."/>
            <person name="Hilden K.S."/>
            <person name="Hope R."/>
            <person name="Hossain A."/>
            <person name="Karabika E."/>
            <person name="Karaffa L."/>
            <person name="Karanyi Z."/>
            <person name="Krasevec N."/>
            <person name="Kuo A."/>
            <person name="Kusch H."/>
            <person name="LaButti K."/>
            <person name="Lagendijk E.L."/>
            <person name="Lapidus A."/>
            <person name="Levasseur A."/>
            <person name="Lindquist E."/>
            <person name="Lipzen A."/>
            <person name="Logrieco A.F."/>
            <person name="MacCabe A."/>
            <person name="Maekelae M.R."/>
            <person name="Malavazi I."/>
            <person name="Melin P."/>
            <person name="Meyer V."/>
            <person name="Mielnichuk N."/>
            <person name="Miskei M."/>
            <person name="Molnar A.P."/>
            <person name="Mule G."/>
            <person name="Ngan C.Y."/>
            <person name="Orejas M."/>
            <person name="Orosz E."/>
            <person name="Ouedraogo J.P."/>
            <person name="Overkamp K.M."/>
            <person name="Park H.-S."/>
            <person name="Perrone G."/>
            <person name="Piumi F."/>
            <person name="Punt P.J."/>
            <person name="Ram A.F."/>
            <person name="Ramon A."/>
            <person name="Rauscher S."/>
            <person name="Record E."/>
            <person name="Riano-Pachon D.M."/>
            <person name="Robert V."/>
            <person name="Roehrig J."/>
            <person name="Ruller R."/>
            <person name="Salamov A."/>
            <person name="Salih N.S."/>
            <person name="Samson R.A."/>
            <person name="Sandor E."/>
            <person name="Sanguinetti M."/>
            <person name="Schuetze T."/>
            <person name="Sepcic K."/>
            <person name="Shelest E."/>
            <person name="Sherlock G."/>
            <person name="Sophianopoulou V."/>
            <person name="Squina F.M."/>
            <person name="Sun H."/>
            <person name="Susca A."/>
            <person name="Todd R.B."/>
            <person name="Tsang A."/>
            <person name="Unkles S.E."/>
            <person name="van de Wiele N."/>
            <person name="van Rossen-Uffink D."/>
            <person name="Oliveira J.V."/>
            <person name="Vesth T.C."/>
            <person name="Visser J."/>
            <person name="Yu J.-H."/>
            <person name="Zhou M."/>
            <person name="Andersen M.R."/>
            <person name="Archer D.B."/>
            <person name="Baker S.E."/>
            <person name="Benoit I."/>
            <person name="Brakhage A.A."/>
            <person name="Braus G.H."/>
            <person name="Fischer R."/>
            <person name="Frisvad J.C."/>
            <person name="Goldman G.H."/>
            <person name="Houbraken J."/>
            <person name="Oakley B."/>
            <person name="Pocsi I."/>
            <person name="Scazzocchio C."/>
            <person name="Seiboth B."/>
            <person name="vanKuyk P.A."/>
            <person name="Wortman J."/>
            <person name="Dyer P.S."/>
            <person name="Grigoriev I.V."/>
        </authorList>
    </citation>
    <scope>NUCLEOTIDE SEQUENCE [LARGE SCALE GENOMIC DNA]</scope>
    <source>
        <strain evidence="3">CBS 583.65</strain>
    </source>
</reference>
<sequence length="283" mass="31433">MANNPGSSETMKPMDYYDVAMRDPSSCCAVNPWKGRLALNFKAIPHSTKWIPLPEIPKVRRDELGIPPCRRFADGSDYYTLPILVDPNTGDKIGDSLDIAIYLQKKYPGSGAGDLFPPQKLDYTVNQDLPLLVPLSEDRHKGDEYAEYSHFNMHVDAAFTAHVGIMAYTMPFPPDSAEESKAVFVKRAGVSSWDDFEVKGEARQSIIDSFRAMLGELAQLFTKDTSGPFILGSRATYADLIVGGWLHMSRATLPASEWEAVKGWHGGTFGRLYDALDKYADVK</sequence>
<gene>
    <name evidence="2" type="ORF">ASPVEDRAFT_126403</name>
</gene>
<dbReference type="InterPro" id="IPR004045">
    <property type="entry name" value="Glutathione_S-Trfase_N"/>
</dbReference>
<dbReference type="SUPFAM" id="SSF47616">
    <property type="entry name" value="GST C-terminal domain-like"/>
    <property type="match status" value="1"/>
</dbReference>
<dbReference type="InterPro" id="IPR036249">
    <property type="entry name" value="Thioredoxin-like_sf"/>
</dbReference>
<dbReference type="AlphaFoldDB" id="A0A1L9PDZ9"/>
<accession>A0A1L9PDZ9</accession>
<dbReference type="STRING" id="1036611.A0A1L9PDZ9"/>
<name>A0A1L9PDZ9_ASPVE</name>
<feature type="domain" description="GST N-terminal" evidence="1">
    <location>
        <begin position="19"/>
        <end position="111"/>
    </location>
</feature>
<dbReference type="Proteomes" id="UP000184073">
    <property type="component" value="Unassembled WGS sequence"/>
</dbReference>